<reference evidence="1 2" key="1">
    <citation type="journal article" date="2017" name="Gigascience">
        <title>Draft genome of the honey bee ectoparasitic mite, Tropilaelaps mercedesae, is shaped by the parasitic life history.</title>
        <authorList>
            <person name="Dong X."/>
            <person name="Armstrong S.D."/>
            <person name="Xia D."/>
            <person name="Makepeace B.L."/>
            <person name="Darby A.C."/>
            <person name="Kadowaki T."/>
        </authorList>
    </citation>
    <scope>NUCLEOTIDE SEQUENCE [LARGE SCALE GENOMIC DNA]</scope>
    <source>
        <strain evidence="1">Wuxi-XJTLU</strain>
    </source>
</reference>
<feature type="non-terminal residue" evidence="1">
    <location>
        <position position="51"/>
    </location>
</feature>
<sequence length="51" mass="5342">MAQPMIISMMGPAVHSPPAMLSTPPQVMVLNQPASPPPPQPQQPVILSIMG</sequence>
<accession>A0A1V9XC21</accession>
<evidence type="ECO:0000313" key="1">
    <source>
        <dbReference type="EMBL" id="OQR71095.1"/>
    </source>
</evidence>
<protein>
    <submittedName>
        <fullName evidence="1">Uncharacterized protein</fullName>
    </submittedName>
</protein>
<keyword evidence="2" id="KW-1185">Reference proteome</keyword>
<organism evidence="1 2">
    <name type="scientific">Tropilaelaps mercedesae</name>
    <dbReference type="NCBI Taxonomy" id="418985"/>
    <lineage>
        <taxon>Eukaryota</taxon>
        <taxon>Metazoa</taxon>
        <taxon>Ecdysozoa</taxon>
        <taxon>Arthropoda</taxon>
        <taxon>Chelicerata</taxon>
        <taxon>Arachnida</taxon>
        <taxon>Acari</taxon>
        <taxon>Parasitiformes</taxon>
        <taxon>Mesostigmata</taxon>
        <taxon>Gamasina</taxon>
        <taxon>Dermanyssoidea</taxon>
        <taxon>Laelapidae</taxon>
        <taxon>Tropilaelaps</taxon>
    </lineage>
</organism>
<gene>
    <name evidence="1" type="ORF">BIW11_11208</name>
</gene>
<dbReference type="EMBL" id="MNPL01015367">
    <property type="protein sequence ID" value="OQR71095.1"/>
    <property type="molecule type" value="Genomic_DNA"/>
</dbReference>
<name>A0A1V9XC21_9ACAR</name>
<evidence type="ECO:0000313" key="2">
    <source>
        <dbReference type="Proteomes" id="UP000192247"/>
    </source>
</evidence>
<dbReference type="InParanoid" id="A0A1V9XC21"/>
<comment type="caution">
    <text evidence="1">The sequence shown here is derived from an EMBL/GenBank/DDBJ whole genome shotgun (WGS) entry which is preliminary data.</text>
</comment>
<proteinExistence type="predicted"/>
<dbReference type="Proteomes" id="UP000192247">
    <property type="component" value="Unassembled WGS sequence"/>
</dbReference>
<dbReference type="AlphaFoldDB" id="A0A1V9XC21"/>